<sequence>MFYTSSDQSSHSKGTALAEDGKKSRQLGPKRWRARVESETLVGSLLRETLKQGYLATKGSERMRFETCLSKKFDYCGS</sequence>
<gene>
    <name evidence="2" type="ORF">F2Q68_00015024</name>
</gene>
<evidence type="ECO:0000313" key="3">
    <source>
        <dbReference type="Proteomes" id="UP000712281"/>
    </source>
</evidence>
<name>A0A8S9HIA4_BRACR</name>
<feature type="region of interest" description="Disordered" evidence="1">
    <location>
        <begin position="1"/>
        <end position="31"/>
    </location>
</feature>
<proteinExistence type="predicted"/>
<evidence type="ECO:0000313" key="2">
    <source>
        <dbReference type="EMBL" id="KAF2556830.1"/>
    </source>
</evidence>
<evidence type="ECO:0000256" key="1">
    <source>
        <dbReference type="SAM" id="MobiDB-lite"/>
    </source>
</evidence>
<dbReference type="EMBL" id="QGKW02001940">
    <property type="protein sequence ID" value="KAF2556830.1"/>
    <property type="molecule type" value="Genomic_DNA"/>
</dbReference>
<feature type="compositionally biased region" description="Polar residues" evidence="1">
    <location>
        <begin position="1"/>
        <end position="13"/>
    </location>
</feature>
<accession>A0A8S9HIA4</accession>
<dbReference type="AlphaFoldDB" id="A0A8S9HIA4"/>
<reference evidence="2" key="1">
    <citation type="submission" date="2019-12" db="EMBL/GenBank/DDBJ databases">
        <title>Genome sequencing and annotation of Brassica cretica.</title>
        <authorList>
            <person name="Studholme D.J."/>
            <person name="Sarris P.F."/>
        </authorList>
    </citation>
    <scope>NUCLEOTIDE SEQUENCE</scope>
    <source>
        <strain evidence="2">PFS-001/15</strain>
        <tissue evidence="2">Leaf</tissue>
    </source>
</reference>
<comment type="caution">
    <text evidence="2">The sequence shown here is derived from an EMBL/GenBank/DDBJ whole genome shotgun (WGS) entry which is preliminary data.</text>
</comment>
<organism evidence="2 3">
    <name type="scientific">Brassica cretica</name>
    <name type="common">Mustard</name>
    <dbReference type="NCBI Taxonomy" id="69181"/>
    <lineage>
        <taxon>Eukaryota</taxon>
        <taxon>Viridiplantae</taxon>
        <taxon>Streptophyta</taxon>
        <taxon>Embryophyta</taxon>
        <taxon>Tracheophyta</taxon>
        <taxon>Spermatophyta</taxon>
        <taxon>Magnoliopsida</taxon>
        <taxon>eudicotyledons</taxon>
        <taxon>Gunneridae</taxon>
        <taxon>Pentapetalae</taxon>
        <taxon>rosids</taxon>
        <taxon>malvids</taxon>
        <taxon>Brassicales</taxon>
        <taxon>Brassicaceae</taxon>
        <taxon>Brassiceae</taxon>
        <taxon>Brassica</taxon>
    </lineage>
</organism>
<protein>
    <submittedName>
        <fullName evidence="2">Uncharacterized protein</fullName>
    </submittedName>
</protein>
<dbReference type="Proteomes" id="UP000712281">
    <property type="component" value="Unassembled WGS sequence"/>
</dbReference>